<reference evidence="4 5" key="1">
    <citation type="submission" date="2019-09" db="EMBL/GenBank/DDBJ databases">
        <authorList>
            <person name="Feng G."/>
        </authorList>
    </citation>
    <scope>NUCLEOTIDE SEQUENCE [LARGE SCALE GENOMIC DNA]</scope>
    <source>
        <strain evidence="3 4">KACC 19283</strain>
        <strain evidence="2 5">KACC 19284</strain>
    </source>
</reference>
<keyword evidence="5" id="KW-1185">Reference proteome</keyword>
<gene>
    <name evidence="3" type="ORF">F4U95_03265</name>
    <name evidence="2" type="ORF">F4U96_03265</name>
</gene>
<sequence>MSNAARNGLGFVVMLGAPWLVWLSFAHLVRPVISGGVVALIAAALSVMAGMSGFWLLGLPFARLHEKYLLGLLSAYAVMVILAQPFIGLMAICSTGDCI</sequence>
<evidence type="ECO:0000256" key="1">
    <source>
        <dbReference type="SAM" id="Phobius"/>
    </source>
</evidence>
<dbReference type="Proteomes" id="UP000326364">
    <property type="component" value="Unassembled WGS sequence"/>
</dbReference>
<accession>A0A5J5I916</accession>
<keyword evidence="1" id="KW-1133">Transmembrane helix</keyword>
<protein>
    <submittedName>
        <fullName evidence="3">Uncharacterized protein</fullName>
    </submittedName>
</protein>
<comment type="caution">
    <text evidence="3">The sequence shown here is derived from an EMBL/GenBank/DDBJ whole genome shotgun (WGS) entry which is preliminary data.</text>
</comment>
<organism evidence="3 4">
    <name type="scientific">Sphingobium limneticum</name>
    <dbReference type="NCBI Taxonomy" id="1007511"/>
    <lineage>
        <taxon>Bacteria</taxon>
        <taxon>Pseudomonadati</taxon>
        <taxon>Pseudomonadota</taxon>
        <taxon>Alphaproteobacteria</taxon>
        <taxon>Sphingomonadales</taxon>
        <taxon>Sphingomonadaceae</taxon>
        <taxon>Sphingobium</taxon>
    </lineage>
</organism>
<dbReference type="RefSeq" id="WP_150424550.1">
    <property type="nucleotide sequence ID" value="NZ_VYQA01000002.1"/>
</dbReference>
<evidence type="ECO:0000313" key="4">
    <source>
        <dbReference type="Proteomes" id="UP000325933"/>
    </source>
</evidence>
<keyword evidence="1" id="KW-0812">Transmembrane</keyword>
<name>A0A5J5I916_9SPHN</name>
<keyword evidence="1" id="KW-0472">Membrane</keyword>
<evidence type="ECO:0000313" key="5">
    <source>
        <dbReference type="Proteomes" id="UP000326364"/>
    </source>
</evidence>
<feature type="transmembrane region" description="Helical" evidence="1">
    <location>
        <begin position="69"/>
        <end position="92"/>
    </location>
</feature>
<proteinExistence type="predicted"/>
<evidence type="ECO:0000313" key="2">
    <source>
        <dbReference type="EMBL" id="KAA9020701.1"/>
    </source>
</evidence>
<evidence type="ECO:0000313" key="3">
    <source>
        <dbReference type="EMBL" id="KAA9033027.1"/>
    </source>
</evidence>
<feature type="transmembrane region" description="Helical" evidence="1">
    <location>
        <begin position="7"/>
        <end position="26"/>
    </location>
</feature>
<dbReference type="Proteomes" id="UP000325933">
    <property type="component" value="Unassembled WGS sequence"/>
</dbReference>
<dbReference type="EMBL" id="VYQA01000002">
    <property type="protein sequence ID" value="KAA9033027.1"/>
    <property type="molecule type" value="Genomic_DNA"/>
</dbReference>
<dbReference type="EMBL" id="VYQB01000002">
    <property type="protein sequence ID" value="KAA9020701.1"/>
    <property type="molecule type" value="Genomic_DNA"/>
</dbReference>
<feature type="transmembrane region" description="Helical" evidence="1">
    <location>
        <begin position="32"/>
        <end position="57"/>
    </location>
</feature>
<dbReference type="AlphaFoldDB" id="A0A5J5I916"/>